<feature type="region of interest" description="Disordered" evidence="1">
    <location>
        <begin position="22"/>
        <end position="41"/>
    </location>
</feature>
<proteinExistence type="predicted"/>
<dbReference type="Pfam" id="PF03713">
    <property type="entry name" value="DUF305"/>
    <property type="match status" value="1"/>
</dbReference>
<keyword evidence="5" id="KW-1185">Reference proteome</keyword>
<protein>
    <submittedName>
        <fullName evidence="4">DUF305 domain-containing protein</fullName>
    </submittedName>
</protein>
<evidence type="ECO:0000313" key="5">
    <source>
        <dbReference type="Proteomes" id="UP001589890"/>
    </source>
</evidence>
<dbReference type="PROSITE" id="PS51257">
    <property type="entry name" value="PROKAR_LIPOPROTEIN"/>
    <property type="match status" value="1"/>
</dbReference>
<dbReference type="Gene3D" id="1.20.1260.10">
    <property type="match status" value="1"/>
</dbReference>
<dbReference type="EMBL" id="JBHLTC010000024">
    <property type="protein sequence ID" value="MFC0626341.1"/>
    <property type="molecule type" value="Genomic_DNA"/>
</dbReference>
<comment type="caution">
    <text evidence="4">The sequence shown here is derived from an EMBL/GenBank/DDBJ whole genome shotgun (WGS) entry which is preliminary data.</text>
</comment>
<dbReference type="Proteomes" id="UP001589890">
    <property type="component" value="Unassembled WGS sequence"/>
</dbReference>
<evidence type="ECO:0000256" key="2">
    <source>
        <dbReference type="SAM" id="SignalP"/>
    </source>
</evidence>
<evidence type="ECO:0000256" key="1">
    <source>
        <dbReference type="SAM" id="MobiDB-lite"/>
    </source>
</evidence>
<name>A0ABV6QNW4_9ACTN</name>
<accession>A0ABV6QNW4</accession>
<dbReference type="PANTHER" id="PTHR36933">
    <property type="entry name" value="SLL0788 PROTEIN"/>
    <property type="match status" value="1"/>
</dbReference>
<sequence length="204" mass="21173">MRRTWNIAALITLTALALAGCGGSDSGTGQHHSTPSATTPTASVAAHNAADVKFATDMIPHHQQAIEMAELANGKATAAAVKELAAAIKAAQDPEIRQLSGWLTAWGEPVPTPGGHDGHDMSGSMPGMMTAQEMADLGKASGAAFDRMWLQLMIKHHRGAVVMAKTEQTSGQDAAAIALAKKIEADQNREIAAMQRLLSGTASS</sequence>
<gene>
    <name evidence="4" type="ORF">ACFFGN_19840</name>
</gene>
<feature type="chain" id="PRO_5047499213" evidence="2">
    <location>
        <begin position="20"/>
        <end position="204"/>
    </location>
</feature>
<keyword evidence="2" id="KW-0732">Signal</keyword>
<dbReference type="PANTHER" id="PTHR36933:SF1">
    <property type="entry name" value="SLL0788 PROTEIN"/>
    <property type="match status" value="1"/>
</dbReference>
<feature type="signal peptide" evidence="2">
    <location>
        <begin position="1"/>
        <end position="19"/>
    </location>
</feature>
<evidence type="ECO:0000259" key="3">
    <source>
        <dbReference type="Pfam" id="PF03713"/>
    </source>
</evidence>
<organism evidence="4 5">
    <name type="scientific">Kribbella deserti</name>
    <dbReference type="NCBI Taxonomy" id="1926257"/>
    <lineage>
        <taxon>Bacteria</taxon>
        <taxon>Bacillati</taxon>
        <taxon>Actinomycetota</taxon>
        <taxon>Actinomycetes</taxon>
        <taxon>Propionibacteriales</taxon>
        <taxon>Kribbellaceae</taxon>
        <taxon>Kribbella</taxon>
    </lineage>
</organism>
<dbReference type="RefSeq" id="WP_380049691.1">
    <property type="nucleotide sequence ID" value="NZ_JBHLTC010000024.1"/>
</dbReference>
<reference evidence="4 5" key="1">
    <citation type="submission" date="2024-09" db="EMBL/GenBank/DDBJ databases">
        <authorList>
            <person name="Sun Q."/>
            <person name="Mori K."/>
        </authorList>
    </citation>
    <scope>NUCLEOTIDE SEQUENCE [LARGE SCALE GENOMIC DNA]</scope>
    <source>
        <strain evidence="4 5">CGMCC 1.15906</strain>
    </source>
</reference>
<evidence type="ECO:0000313" key="4">
    <source>
        <dbReference type="EMBL" id="MFC0626341.1"/>
    </source>
</evidence>
<feature type="compositionally biased region" description="Low complexity" evidence="1">
    <location>
        <begin position="31"/>
        <end position="41"/>
    </location>
</feature>
<dbReference type="InterPro" id="IPR005183">
    <property type="entry name" value="DUF305_CopM-like"/>
</dbReference>
<feature type="domain" description="DUF305" evidence="3">
    <location>
        <begin position="51"/>
        <end position="198"/>
    </location>
</feature>
<dbReference type="InterPro" id="IPR012347">
    <property type="entry name" value="Ferritin-like"/>
</dbReference>